<dbReference type="GO" id="GO:0030527">
    <property type="term" value="F:structural constituent of chromatin"/>
    <property type="evidence" value="ECO:0007669"/>
    <property type="project" value="InterPro"/>
</dbReference>
<dbReference type="SUPFAM" id="SSF47113">
    <property type="entry name" value="Histone-fold"/>
    <property type="match status" value="1"/>
</dbReference>
<evidence type="ECO:0000256" key="4">
    <source>
        <dbReference type="ARBA" id="ARBA00023269"/>
    </source>
</evidence>
<protein>
    <submittedName>
        <fullName evidence="5">Uncharacterized protein</fullName>
    </submittedName>
</protein>
<dbReference type="PANTHER" id="PTHR11426">
    <property type="entry name" value="HISTONE H3"/>
    <property type="match status" value="1"/>
</dbReference>
<comment type="similarity">
    <text evidence="2">Belongs to the histone H3 family.</text>
</comment>
<keyword evidence="3" id="KW-0158">Chromosome</keyword>
<keyword evidence="4" id="KW-0544">Nucleosome core</keyword>
<dbReference type="InterPro" id="IPR009072">
    <property type="entry name" value="Histone-fold"/>
</dbReference>
<dbReference type="GO" id="GO:0003677">
    <property type="term" value="F:DNA binding"/>
    <property type="evidence" value="ECO:0007669"/>
    <property type="project" value="InterPro"/>
</dbReference>
<dbReference type="OrthoDB" id="1881399at2759"/>
<dbReference type="GO" id="GO:0000786">
    <property type="term" value="C:nucleosome"/>
    <property type="evidence" value="ECO:0007669"/>
    <property type="project" value="UniProtKB-KW"/>
</dbReference>
<keyword evidence="6" id="KW-1185">Reference proteome</keyword>
<evidence type="ECO:0000256" key="2">
    <source>
        <dbReference type="ARBA" id="ARBA00010343"/>
    </source>
</evidence>
<gene>
    <name evidence="5" type="ORF">BC936DRAFT_141725</name>
</gene>
<dbReference type="EMBL" id="RBNI01020377">
    <property type="protein sequence ID" value="RUO96623.1"/>
    <property type="molecule type" value="Genomic_DNA"/>
</dbReference>
<keyword evidence="4" id="KW-0238">DNA-binding</keyword>
<proteinExistence type="inferred from homology"/>
<evidence type="ECO:0000313" key="6">
    <source>
        <dbReference type="Proteomes" id="UP000268093"/>
    </source>
</evidence>
<dbReference type="GO" id="GO:0046982">
    <property type="term" value="F:protein heterodimerization activity"/>
    <property type="evidence" value="ECO:0007669"/>
    <property type="project" value="InterPro"/>
</dbReference>
<evidence type="ECO:0000256" key="1">
    <source>
        <dbReference type="ARBA" id="ARBA00004286"/>
    </source>
</evidence>
<accession>A0A433A1Q8</accession>
<evidence type="ECO:0000256" key="3">
    <source>
        <dbReference type="ARBA" id="ARBA00022454"/>
    </source>
</evidence>
<dbReference type="Gene3D" id="1.10.20.10">
    <property type="entry name" value="Histone, subunit A"/>
    <property type="match status" value="1"/>
</dbReference>
<sequence>MARQKLNPHKYITFAEGTKFANKAPAGKRPTAGGIKKPHRYRPGTVALRDIRKYQKSTELFIRKLPFMRLV</sequence>
<feature type="non-terminal residue" evidence="5">
    <location>
        <position position="71"/>
    </location>
</feature>
<evidence type="ECO:0000313" key="5">
    <source>
        <dbReference type="EMBL" id="RUO96623.1"/>
    </source>
</evidence>
<dbReference type="Proteomes" id="UP000268093">
    <property type="component" value="Unassembled WGS sequence"/>
</dbReference>
<name>A0A433A1Q8_9FUNG</name>
<reference evidence="5 6" key="1">
    <citation type="journal article" date="2018" name="New Phytol.">
        <title>Phylogenomics of Endogonaceae and evolution of mycorrhizas within Mucoromycota.</title>
        <authorList>
            <person name="Chang Y."/>
            <person name="Desiro A."/>
            <person name="Na H."/>
            <person name="Sandor L."/>
            <person name="Lipzen A."/>
            <person name="Clum A."/>
            <person name="Barry K."/>
            <person name="Grigoriev I.V."/>
            <person name="Martin F.M."/>
            <person name="Stajich J.E."/>
            <person name="Smith M.E."/>
            <person name="Bonito G."/>
            <person name="Spatafora J.W."/>
        </authorList>
    </citation>
    <scope>NUCLEOTIDE SEQUENCE [LARGE SCALE GENOMIC DNA]</scope>
    <source>
        <strain evidence="5 6">GMNB39</strain>
    </source>
</reference>
<organism evidence="5 6">
    <name type="scientific">Jimgerdemannia flammicorona</name>
    <dbReference type="NCBI Taxonomy" id="994334"/>
    <lineage>
        <taxon>Eukaryota</taxon>
        <taxon>Fungi</taxon>
        <taxon>Fungi incertae sedis</taxon>
        <taxon>Mucoromycota</taxon>
        <taxon>Mucoromycotina</taxon>
        <taxon>Endogonomycetes</taxon>
        <taxon>Endogonales</taxon>
        <taxon>Endogonaceae</taxon>
        <taxon>Jimgerdemannia</taxon>
    </lineage>
</organism>
<comment type="caution">
    <text evidence="5">The sequence shown here is derived from an EMBL/GenBank/DDBJ whole genome shotgun (WGS) entry which is preliminary data.</text>
</comment>
<dbReference type="InterPro" id="IPR000164">
    <property type="entry name" value="Histone_H3/CENP-A"/>
</dbReference>
<comment type="subcellular location">
    <subcellularLocation>
        <location evidence="1">Chromosome</location>
    </subcellularLocation>
</comment>
<dbReference type="AlphaFoldDB" id="A0A433A1Q8"/>